<dbReference type="RefSeq" id="WP_344767562.1">
    <property type="nucleotide sequence ID" value="NZ_BAABAK010000012.1"/>
</dbReference>
<comment type="caution">
    <text evidence="4">The sequence shown here is derived from an EMBL/GenBank/DDBJ whole genome shotgun (WGS) entry which is preliminary data.</text>
</comment>
<accession>A0ABP7PV74</accession>
<dbReference type="Pfam" id="PF04773">
    <property type="entry name" value="FecR"/>
    <property type="match status" value="1"/>
</dbReference>
<organism evidence="4 5">
    <name type="scientific">Pedobacter ginsengiterrae</name>
    <dbReference type="NCBI Taxonomy" id="871696"/>
    <lineage>
        <taxon>Bacteria</taxon>
        <taxon>Pseudomonadati</taxon>
        <taxon>Bacteroidota</taxon>
        <taxon>Sphingobacteriia</taxon>
        <taxon>Sphingobacteriales</taxon>
        <taxon>Sphingobacteriaceae</taxon>
        <taxon>Pedobacter</taxon>
    </lineage>
</organism>
<keyword evidence="1" id="KW-0472">Membrane</keyword>
<keyword evidence="5" id="KW-1185">Reference proteome</keyword>
<dbReference type="InterPro" id="IPR032508">
    <property type="entry name" value="FecR_C"/>
</dbReference>
<gene>
    <name evidence="4" type="ORF">GCM10022246_25280</name>
</gene>
<feature type="domain" description="FecR protein" evidence="2">
    <location>
        <begin position="107"/>
        <end position="202"/>
    </location>
</feature>
<evidence type="ECO:0000259" key="2">
    <source>
        <dbReference type="Pfam" id="PF04773"/>
    </source>
</evidence>
<dbReference type="PIRSF" id="PIRSF018266">
    <property type="entry name" value="FecR"/>
    <property type="match status" value="1"/>
</dbReference>
<evidence type="ECO:0000313" key="5">
    <source>
        <dbReference type="Proteomes" id="UP001501081"/>
    </source>
</evidence>
<keyword evidence="1" id="KW-1133">Transmembrane helix</keyword>
<dbReference type="Pfam" id="PF16344">
    <property type="entry name" value="FecR_C"/>
    <property type="match status" value="1"/>
</dbReference>
<name>A0ABP7PV74_9SPHI</name>
<evidence type="ECO:0000259" key="3">
    <source>
        <dbReference type="Pfam" id="PF16344"/>
    </source>
</evidence>
<evidence type="ECO:0000256" key="1">
    <source>
        <dbReference type="SAM" id="Phobius"/>
    </source>
</evidence>
<dbReference type="InterPro" id="IPR012373">
    <property type="entry name" value="Ferrdict_sens_TM"/>
</dbReference>
<keyword evidence="1" id="KW-0812">Transmembrane</keyword>
<feature type="domain" description="Protein FecR C-terminal" evidence="3">
    <location>
        <begin position="242"/>
        <end position="307"/>
    </location>
</feature>
<dbReference type="PANTHER" id="PTHR30273">
    <property type="entry name" value="PERIPLASMIC SIGNAL SENSOR AND SIGMA FACTOR ACTIVATOR FECR-RELATED"/>
    <property type="match status" value="1"/>
</dbReference>
<dbReference type="Gene3D" id="2.60.120.1440">
    <property type="match status" value="1"/>
</dbReference>
<sequence>MTEEEAKQVLQKYLDGRASTAEVKQVEDWYTQLDVPNQEVSDERKLLIRSEILVNIRTAIAKKENRRSFSATYWFKIAAAVTILGFIFFGLWKQKDQYKTASTQTIVFTKAGERKNITLNDGSEVTLEPLAKLTYPGKFGKNSRKIKLLAGEAFFSIAHDEQRPFHVELPSNLNVKVLGTSFRIRADIAKNEIEVAVATGRVAVSNNGKLISKLVKDEVLQYSKTTGQSSIHINKLITPVKIEFNGSTLGQVIKRIEYVYSIKISLSDKSLSNLKSTATFNSVQQPNEILDIICSLHHLKFSSDKNRKTFKIYK</sequence>
<dbReference type="PANTHER" id="PTHR30273:SF2">
    <property type="entry name" value="PROTEIN FECR"/>
    <property type="match status" value="1"/>
</dbReference>
<proteinExistence type="predicted"/>
<feature type="transmembrane region" description="Helical" evidence="1">
    <location>
        <begin position="73"/>
        <end position="92"/>
    </location>
</feature>
<dbReference type="InterPro" id="IPR006860">
    <property type="entry name" value="FecR"/>
</dbReference>
<protein>
    <submittedName>
        <fullName evidence="4">FecR family protein</fullName>
    </submittedName>
</protein>
<reference evidence="5" key="1">
    <citation type="journal article" date="2019" name="Int. J. Syst. Evol. Microbiol.">
        <title>The Global Catalogue of Microorganisms (GCM) 10K type strain sequencing project: providing services to taxonomists for standard genome sequencing and annotation.</title>
        <authorList>
            <consortium name="The Broad Institute Genomics Platform"/>
            <consortium name="The Broad Institute Genome Sequencing Center for Infectious Disease"/>
            <person name="Wu L."/>
            <person name="Ma J."/>
        </authorList>
    </citation>
    <scope>NUCLEOTIDE SEQUENCE [LARGE SCALE GENOMIC DNA]</scope>
    <source>
        <strain evidence="5">JCM 17338</strain>
    </source>
</reference>
<dbReference type="Proteomes" id="UP001501081">
    <property type="component" value="Unassembled WGS sequence"/>
</dbReference>
<dbReference type="Gene3D" id="3.55.50.30">
    <property type="match status" value="1"/>
</dbReference>
<dbReference type="EMBL" id="BAABAK010000012">
    <property type="protein sequence ID" value="GAA3971804.1"/>
    <property type="molecule type" value="Genomic_DNA"/>
</dbReference>
<evidence type="ECO:0000313" key="4">
    <source>
        <dbReference type="EMBL" id="GAA3971804.1"/>
    </source>
</evidence>